<reference evidence="1 2" key="1">
    <citation type="submission" date="2020-07" db="EMBL/GenBank/DDBJ databases">
        <authorList>
            <person name="Feng X."/>
        </authorList>
    </citation>
    <scope>NUCLEOTIDE SEQUENCE [LARGE SCALE GENOMIC DNA]</scope>
    <source>
        <strain evidence="1 2">JCM14086</strain>
    </source>
</reference>
<dbReference type="EMBL" id="JACHVA010000139">
    <property type="protein sequence ID" value="MBC2604202.1"/>
    <property type="molecule type" value="Genomic_DNA"/>
</dbReference>
<dbReference type="InterPro" id="IPR007413">
    <property type="entry name" value="YcjX-like"/>
</dbReference>
<name>A0A7X1B298_9BACT</name>
<protein>
    <submittedName>
        <fullName evidence="1">YcjX family protein</fullName>
    </submittedName>
</protein>
<evidence type="ECO:0000313" key="1">
    <source>
        <dbReference type="EMBL" id="MBC2604202.1"/>
    </source>
</evidence>
<accession>A0A7X1B298</accession>
<dbReference type="SUPFAM" id="SSF52540">
    <property type="entry name" value="P-loop containing nucleoside triphosphate hydrolases"/>
    <property type="match status" value="1"/>
</dbReference>
<dbReference type="Proteomes" id="UP000525652">
    <property type="component" value="Unassembled WGS sequence"/>
</dbReference>
<dbReference type="PANTHER" id="PTHR38605:SF1">
    <property type="entry name" value="ATPASE"/>
    <property type="match status" value="1"/>
</dbReference>
<dbReference type="Pfam" id="PF04317">
    <property type="entry name" value="DUF463"/>
    <property type="match status" value="1"/>
</dbReference>
<organism evidence="1 2">
    <name type="scientific">Puniceicoccus vermicola</name>
    <dbReference type="NCBI Taxonomy" id="388746"/>
    <lineage>
        <taxon>Bacteria</taxon>
        <taxon>Pseudomonadati</taxon>
        <taxon>Verrucomicrobiota</taxon>
        <taxon>Opitutia</taxon>
        <taxon>Puniceicoccales</taxon>
        <taxon>Puniceicoccaceae</taxon>
        <taxon>Puniceicoccus</taxon>
    </lineage>
</organism>
<keyword evidence="2" id="KW-1185">Reference proteome</keyword>
<comment type="caution">
    <text evidence="1">The sequence shown here is derived from an EMBL/GenBank/DDBJ whole genome shotgun (WGS) entry which is preliminary data.</text>
</comment>
<dbReference type="PANTHER" id="PTHR38605">
    <property type="entry name" value="ATPASE-RELATED"/>
    <property type="match status" value="1"/>
</dbReference>
<sequence length="432" mass="49012">MRSPFPKVSRYRRIVTVGPRHSGKSVLLSSILDHLRKNPDRFLGTNEGWTSHSVHPYPADLPEIPLDRILREASEEALWPEITVKPAALRFRAAHPKPWKRDLTLDFIDFPGENIADFLGAGDYESWSNAIFNLYPDHLDPDSVKGITNLREMIGKNSPAQEIADHYAQMMIEATRRGRYLTSPATLCTRVFEPDHRVANEDFAPVPTSLQTTTSETGSYFGEKFRQYHEQRIRPLERLLAEADALVIPIDVGWILSGGPPLLRDQHALLSAIGSLLARIDTIWSRMASFLGRSFTPLDDAFFPGRLRSVVLCATKIDLFRPEDRSLLEDLVRRIAEPIFRGAGLHGIKVLFTACSAIRSTTDHESKPGYLRGFRSGQPVEIAPPKLPDEWPDRWDPKDYQFPRLDPRVSRHGLYPPAHIHLDRLVRSILES</sequence>
<proteinExistence type="predicted"/>
<dbReference type="RefSeq" id="WP_185694813.1">
    <property type="nucleotide sequence ID" value="NZ_JACHVA010000139.1"/>
</dbReference>
<dbReference type="AlphaFoldDB" id="A0A7X1B298"/>
<dbReference type="InterPro" id="IPR027417">
    <property type="entry name" value="P-loop_NTPase"/>
</dbReference>
<evidence type="ECO:0000313" key="2">
    <source>
        <dbReference type="Proteomes" id="UP000525652"/>
    </source>
</evidence>
<gene>
    <name evidence="1" type="ORF">H5P30_20675</name>
</gene>